<protein>
    <submittedName>
        <fullName evidence="2">Secretion protein</fullName>
    </submittedName>
</protein>
<evidence type="ECO:0000313" key="2">
    <source>
        <dbReference type="EMBL" id="SBW84217.1"/>
    </source>
</evidence>
<dbReference type="InterPro" id="IPR012902">
    <property type="entry name" value="N_methyl_site"/>
</dbReference>
<dbReference type="SUPFAM" id="SSF54523">
    <property type="entry name" value="Pili subunits"/>
    <property type="match status" value="1"/>
</dbReference>
<organism evidence="2 3">
    <name type="scientific">Pseudomonas veronii 1YdBTEX2</name>
    <dbReference type="NCBI Taxonomy" id="1295141"/>
    <lineage>
        <taxon>Bacteria</taxon>
        <taxon>Pseudomonadati</taxon>
        <taxon>Pseudomonadota</taxon>
        <taxon>Gammaproteobacteria</taxon>
        <taxon>Pseudomonadales</taxon>
        <taxon>Pseudomonadaceae</taxon>
        <taxon>Pseudomonas</taxon>
    </lineage>
</organism>
<keyword evidence="1" id="KW-1133">Transmembrane helix</keyword>
<gene>
    <name evidence="2" type="ORF">PVE_R2G0188</name>
</gene>
<dbReference type="Proteomes" id="UP000245431">
    <property type="component" value="Chromosome PVE_r2"/>
</dbReference>
<dbReference type="EMBL" id="LT599584">
    <property type="protein sequence ID" value="SBW84217.1"/>
    <property type="molecule type" value="Genomic_DNA"/>
</dbReference>
<dbReference type="Gene3D" id="3.30.700.10">
    <property type="entry name" value="Glycoprotein, Type 4 Pilin"/>
    <property type="match status" value="1"/>
</dbReference>
<sequence>MKKRADRSRSKAIQAGFTLIELSVVLSILALMAVFTVPKLMESINERRVSLTIQETQTFLDAVRTYRTKNGAWPASPSCTDAKTVLQGTTPAMLSGVANKNKFNSAINTSCTEYTFSISQNIIADWDGDVANGLPATTITDTSNHTVKTTIGVPGTEPALDSKLSRIETGDPEDNRMKTALLMDEQTIAEGGDIQLSKANPKITAQNGELQLSSGSGSVSIATNNILTVDDIKLRSRNNALLSDLLPNYVQKGTYLVRHGWGVIKPTCSNGGLPRASLRPGMMSGGYDPGVTGSGIFGFVYRLIDNGSMWVVQTDIWGTAEERNKLDSLVDVYCYYP</sequence>
<accession>A0A1D3K7C1</accession>
<dbReference type="InterPro" id="IPR045584">
    <property type="entry name" value="Pilin-like"/>
</dbReference>
<reference evidence="3" key="1">
    <citation type="submission" date="2016-07" db="EMBL/GenBank/DDBJ databases">
        <authorList>
            <person name="Florea S."/>
            <person name="Webb J.S."/>
            <person name="Jaromczyk J."/>
            <person name="Schardl C.L."/>
        </authorList>
    </citation>
    <scope>NUCLEOTIDE SEQUENCE [LARGE SCALE GENOMIC DNA]</scope>
    <source>
        <strain evidence="3">1YdBTEX2</strain>
    </source>
</reference>
<feature type="transmembrane region" description="Helical" evidence="1">
    <location>
        <begin position="12"/>
        <end position="35"/>
    </location>
</feature>
<evidence type="ECO:0000256" key="1">
    <source>
        <dbReference type="SAM" id="Phobius"/>
    </source>
</evidence>
<dbReference type="Pfam" id="PF07963">
    <property type="entry name" value="N_methyl"/>
    <property type="match status" value="1"/>
</dbReference>
<dbReference type="PROSITE" id="PS00409">
    <property type="entry name" value="PROKAR_NTER_METHYL"/>
    <property type="match status" value="1"/>
</dbReference>
<evidence type="ECO:0000313" key="3">
    <source>
        <dbReference type="Proteomes" id="UP000245431"/>
    </source>
</evidence>
<name>A0A1D3K7C1_PSEVE</name>
<keyword evidence="1" id="KW-0472">Membrane</keyword>
<dbReference type="NCBIfam" id="TIGR02532">
    <property type="entry name" value="IV_pilin_GFxxxE"/>
    <property type="match status" value="1"/>
</dbReference>
<proteinExistence type="predicted"/>
<dbReference type="AlphaFoldDB" id="A0A1D3K7C1"/>
<keyword evidence="1" id="KW-0812">Transmembrane</keyword>